<reference evidence="1" key="3">
    <citation type="submission" date="2024-05" db="EMBL/GenBank/DDBJ databases">
        <title>Description of novel Chryseobacterium sp. strain C-2.</title>
        <authorList>
            <person name="Saticioglu I.B."/>
        </authorList>
    </citation>
    <scope>NUCLEOTIDE SEQUENCE</scope>
    <source>
        <strain evidence="1">C-2</strain>
    </source>
</reference>
<evidence type="ECO:0000313" key="3">
    <source>
        <dbReference type="Proteomes" id="UP000603715"/>
    </source>
</evidence>
<keyword evidence="3" id="KW-1185">Reference proteome</keyword>
<sequence length="332" mass="39680">MLQNDSDELLKYKYTFPQKYAAEHISEVREELMRRGIDVLKFDDNTYIECVIWDFPSGWNEVLKEMFSELKSAGWKSDNKLKYNFSFGSITIEGLKDDSKVHLNEIVQRYIKKLHQTCTRCSSQDHVEHFEDEYLCQSCMIETFTKRTVDDFTDIGFKYYTPPIYSNEEGFFQSIRWNEIKQVRLSQEYDNLELELCKLTEDEESKNNDISSSFLRDNYINFNSDSTINFFELLRLLAINFPSESVKEQIDNVLSGLKFCKICDRRAIIINQCKICKNLHSSIENPDKRFIEKFGSAEKFIEYRRNNFLEFKDEYFPVRFIYDNDRSFFRTI</sequence>
<dbReference type="EMBL" id="JACXXP010000073">
    <property type="protein sequence ID" value="MBD3907345.1"/>
    <property type="molecule type" value="Genomic_DNA"/>
</dbReference>
<dbReference type="Proteomes" id="UP000603715">
    <property type="component" value="Unassembled WGS sequence"/>
</dbReference>
<dbReference type="EMBL" id="JAJJML010000001">
    <property type="protein sequence ID" value="MCC9033014.1"/>
    <property type="molecule type" value="Genomic_DNA"/>
</dbReference>
<protein>
    <submittedName>
        <fullName evidence="2">Uncharacterized protein</fullName>
    </submittedName>
</protein>
<gene>
    <name evidence="1" type="ORF">IEW27_22495</name>
    <name evidence="2" type="ORF">LNP80_01920</name>
</gene>
<dbReference type="AlphaFoldDB" id="A0A9Q3UTB9"/>
<accession>A0A9Q3UTB9</accession>
<evidence type="ECO:0000313" key="4">
    <source>
        <dbReference type="Proteomes" id="UP001107960"/>
    </source>
</evidence>
<reference evidence="3" key="2">
    <citation type="submission" date="2023-07" db="EMBL/GenBank/DDBJ databases">
        <title>Description of novel Chryseobacterium sp. strain C-2.</title>
        <authorList>
            <person name="Saticioglu I.B."/>
        </authorList>
    </citation>
    <scope>NUCLEOTIDE SEQUENCE [LARGE SCALE GENOMIC DNA]</scope>
    <source>
        <strain evidence="3">C-2</strain>
    </source>
</reference>
<proteinExistence type="predicted"/>
<organism evidence="2 4">
    <name type="scientific">Chryseobacterium muglaense</name>
    <dbReference type="NCBI Taxonomy" id="2893752"/>
    <lineage>
        <taxon>Bacteria</taxon>
        <taxon>Pseudomonadati</taxon>
        <taxon>Bacteroidota</taxon>
        <taxon>Flavobacteriia</taxon>
        <taxon>Flavobacteriales</taxon>
        <taxon>Weeksellaceae</taxon>
        <taxon>Chryseobacterium group</taxon>
        <taxon>Chryseobacterium</taxon>
    </lineage>
</organism>
<evidence type="ECO:0000313" key="1">
    <source>
        <dbReference type="EMBL" id="MBD3907345.1"/>
    </source>
</evidence>
<reference evidence="2" key="1">
    <citation type="submission" date="2021-11" db="EMBL/GenBank/DDBJ databases">
        <title>Description of novel Chryseobacterium species.</title>
        <authorList>
            <person name="Saticioglu I.B."/>
            <person name="Ay H."/>
            <person name="Altun S."/>
            <person name="Duman M."/>
        </authorList>
    </citation>
    <scope>NUCLEOTIDE SEQUENCE</scope>
    <source>
        <strain evidence="2">C-39</strain>
    </source>
</reference>
<comment type="caution">
    <text evidence="2">The sequence shown here is derived from an EMBL/GenBank/DDBJ whole genome shotgun (WGS) entry which is preliminary data.</text>
</comment>
<dbReference type="Proteomes" id="UP001107960">
    <property type="component" value="Unassembled WGS sequence"/>
</dbReference>
<evidence type="ECO:0000313" key="2">
    <source>
        <dbReference type="EMBL" id="MCC9033014.1"/>
    </source>
</evidence>
<dbReference type="RefSeq" id="WP_191181683.1">
    <property type="nucleotide sequence ID" value="NZ_JACXXP010000073.1"/>
</dbReference>
<name>A0A9Q3UTB9_9FLAO</name>